<dbReference type="AlphaFoldDB" id="A0A1G2SMV8"/>
<dbReference type="Proteomes" id="UP000178168">
    <property type="component" value="Unassembled WGS sequence"/>
</dbReference>
<comment type="caution">
    <text evidence="1">The sequence shown here is derived from an EMBL/GenBank/DDBJ whole genome shotgun (WGS) entry which is preliminary data.</text>
</comment>
<evidence type="ECO:0000313" key="1">
    <source>
        <dbReference type="EMBL" id="OHA86316.1"/>
    </source>
</evidence>
<dbReference type="EMBL" id="MHUZ01000004">
    <property type="protein sequence ID" value="OHA86316.1"/>
    <property type="molecule type" value="Genomic_DNA"/>
</dbReference>
<name>A0A1G2SMV8_9BACT</name>
<proteinExistence type="predicted"/>
<organism evidence="1 2">
    <name type="scientific">Candidatus Yonathbacteria bacterium RIFOXYD1_FULL_52_36</name>
    <dbReference type="NCBI Taxonomy" id="1802730"/>
    <lineage>
        <taxon>Bacteria</taxon>
        <taxon>Candidatus Yonathiibacteriota</taxon>
    </lineage>
</organism>
<sequence>MGNFMRQNWFQLIVVVLLVMLYVRLGEIKKYTFNNWDTSDAVLNNILDSIDDNGTDIQNSIEDLRIDLNNY</sequence>
<protein>
    <submittedName>
        <fullName evidence="1">Uncharacterized protein</fullName>
    </submittedName>
</protein>
<gene>
    <name evidence="1" type="ORF">A2591_01920</name>
</gene>
<reference evidence="1 2" key="1">
    <citation type="journal article" date="2016" name="Nat. Commun.">
        <title>Thousands of microbial genomes shed light on interconnected biogeochemical processes in an aquifer system.</title>
        <authorList>
            <person name="Anantharaman K."/>
            <person name="Brown C.T."/>
            <person name="Hug L.A."/>
            <person name="Sharon I."/>
            <person name="Castelle C.J."/>
            <person name="Probst A.J."/>
            <person name="Thomas B.C."/>
            <person name="Singh A."/>
            <person name="Wilkins M.J."/>
            <person name="Karaoz U."/>
            <person name="Brodie E.L."/>
            <person name="Williams K.H."/>
            <person name="Hubbard S.S."/>
            <person name="Banfield J.F."/>
        </authorList>
    </citation>
    <scope>NUCLEOTIDE SEQUENCE [LARGE SCALE GENOMIC DNA]</scope>
</reference>
<accession>A0A1G2SMV8</accession>
<evidence type="ECO:0000313" key="2">
    <source>
        <dbReference type="Proteomes" id="UP000178168"/>
    </source>
</evidence>